<evidence type="ECO:0000313" key="5">
    <source>
        <dbReference type="Proteomes" id="UP000284531"/>
    </source>
</evidence>
<dbReference type="PANTHER" id="PTHR43601:SF3">
    <property type="entry name" value="THIOREDOXIN, MITOCHONDRIAL"/>
    <property type="match status" value="1"/>
</dbReference>
<protein>
    <submittedName>
        <fullName evidence="4">Thioredoxin-like protein</fullName>
    </submittedName>
</protein>
<evidence type="ECO:0000256" key="2">
    <source>
        <dbReference type="SAM" id="SignalP"/>
    </source>
</evidence>
<organism evidence="4 5">
    <name type="scientific">Marinifilum flexuosum</name>
    <dbReference type="NCBI Taxonomy" id="1117708"/>
    <lineage>
        <taxon>Bacteria</taxon>
        <taxon>Pseudomonadati</taxon>
        <taxon>Bacteroidota</taxon>
        <taxon>Bacteroidia</taxon>
        <taxon>Marinilabiliales</taxon>
        <taxon>Marinifilaceae</taxon>
    </lineage>
</organism>
<dbReference type="OrthoDB" id="1099736at2"/>
<feature type="domain" description="Thioredoxin" evidence="3">
    <location>
        <begin position="10"/>
        <end position="140"/>
    </location>
</feature>
<dbReference type="EMBL" id="RAPQ01000009">
    <property type="protein sequence ID" value="RKE02240.1"/>
    <property type="molecule type" value="Genomic_DNA"/>
</dbReference>
<dbReference type="PANTHER" id="PTHR43601">
    <property type="entry name" value="THIOREDOXIN, MITOCHONDRIAL"/>
    <property type="match status" value="1"/>
</dbReference>
<dbReference type="PROSITE" id="PS00194">
    <property type="entry name" value="THIOREDOXIN_1"/>
    <property type="match status" value="1"/>
</dbReference>
<feature type="signal peptide" evidence="2">
    <location>
        <begin position="1"/>
        <end position="21"/>
    </location>
</feature>
<evidence type="ECO:0000313" key="4">
    <source>
        <dbReference type="EMBL" id="RKE02240.1"/>
    </source>
</evidence>
<name>A0A419X3Q5_9BACT</name>
<sequence length="395" mass="46193">MVKIKILQISLMLFVSTSLFAEKTDGIEFFHGNWEEAKIKAQKEDKLLFIDFYTQWCGPCLNMAKTVFVLPEVGEFYNRKFVCLKIDAETGEGKLLAKKYAVRSYPTYAFVNPVNEKIVHRSGGRKSSEEFITVGKAALQPQTTSEYILSQYDEGNRDQDFMISYVRYMSSIYKRDALRAGFDEIIKNGGKLTELVIWKLYNDCISGYDNPYLKEVSDNYNKFVELFGKEEVDKKLAKETQYCSAEVMSTLCDFEGKEFNIRLKKISDNIYFKKDYTQAIKSIDALLVDSTLNKQKVIDRLKFMVRLNKRYGTDYPDEWFYKCVEYLRYIAYNDTTRDDVRIHYDYALALEMMLERSAKTGVEVPENFKAAPELGKKEYSSRPLELKMKPKYRKR</sequence>
<dbReference type="Pfam" id="PF13899">
    <property type="entry name" value="Thioredoxin_7"/>
    <property type="match status" value="1"/>
</dbReference>
<dbReference type="InterPro" id="IPR036249">
    <property type="entry name" value="Thioredoxin-like_sf"/>
</dbReference>
<dbReference type="Proteomes" id="UP000284531">
    <property type="component" value="Unassembled WGS sequence"/>
</dbReference>
<dbReference type="Gene3D" id="3.40.30.10">
    <property type="entry name" value="Glutaredoxin"/>
    <property type="match status" value="1"/>
</dbReference>
<dbReference type="InterPro" id="IPR017937">
    <property type="entry name" value="Thioredoxin_CS"/>
</dbReference>
<dbReference type="SUPFAM" id="SSF52833">
    <property type="entry name" value="Thioredoxin-like"/>
    <property type="match status" value="1"/>
</dbReference>
<proteinExistence type="predicted"/>
<comment type="caution">
    <text evidence="4">The sequence shown here is derived from an EMBL/GenBank/DDBJ whole genome shotgun (WGS) entry which is preliminary data.</text>
</comment>
<dbReference type="AlphaFoldDB" id="A0A419X3Q5"/>
<accession>A0A419X3Q5</accession>
<evidence type="ECO:0000256" key="1">
    <source>
        <dbReference type="ARBA" id="ARBA00023284"/>
    </source>
</evidence>
<evidence type="ECO:0000259" key="3">
    <source>
        <dbReference type="PROSITE" id="PS51352"/>
    </source>
</evidence>
<gene>
    <name evidence="4" type="ORF">BXY64_2328</name>
</gene>
<dbReference type="InterPro" id="IPR013766">
    <property type="entry name" value="Thioredoxin_domain"/>
</dbReference>
<keyword evidence="5" id="KW-1185">Reference proteome</keyword>
<keyword evidence="2" id="KW-0732">Signal</keyword>
<reference evidence="4 5" key="1">
    <citation type="submission" date="2018-09" db="EMBL/GenBank/DDBJ databases">
        <title>Genomic Encyclopedia of Archaeal and Bacterial Type Strains, Phase II (KMG-II): from individual species to whole genera.</title>
        <authorList>
            <person name="Goeker M."/>
        </authorList>
    </citation>
    <scope>NUCLEOTIDE SEQUENCE [LARGE SCALE GENOMIC DNA]</scope>
    <source>
        <strain evidence="4 5">DSM 21950</strain>
    </source>
</reference>
<dbReference type="RefSeq" id="WP_120240109.1">
    <property type="nucleotide sequence ID" value="NZ_RAPQ01000009.1"/>
</dbReference>
<dbReference type="PROSITE" id="PS51352">
    <property type="entry name" value="THIOREDOXIN_2"/>
    <property type="match status" value="1"/>
</dbReference>
<keyword evidence="1" id="KW-0676">Redox-active center</keyword>
<dbReference type="GO" id="GO:0045454">
    <property type="term" value="P:cell redox homeostasis"/>
    <property type="evidence" value="ECO:0007669"/>
    <property type="project" value="TreeGrafter"/>
</dbReference>
<feature type="chain" id="PRO_5018986787" evidence="2">
    <location>
        <begin position="22"/>
        <end position="395"/>
    </location>
</feature>